<proteinExistence type="predicted"/>
<dbReference type="RefSeq" id="WP_329782055.1">
    <property type="nucleotide sequence ID" value="NZ_JAYJJR010000016.1"/>
</dbReference>
<dbReference type="EMBL" id="JAYJJR010000016">
    <property type="protein sequence ID" value="MEB3023349.1"/>
    <property type="molecule type" value="Genomic_DNA"/>
</dbReference>
<sequence>MSRADDESLTTEESKAIAALRRVAARWPRSLMLASMDGELVVVRNDATRMDGPDIDQGAIVAEIDGIPNTGGGW</sequence>
<name>A0ABU5XMC4_9MYCO</name>
<evidence type="ECO:0000313" key="2">
    <source>
        <dbReference type="Proteomes" id="UP001299596"/>
    </source>
</evidence>
<protein>
    <submittedName>
        <fullName evidence="1">Uncharacterized protein</fullName>
    </submittedName>
</protein>
<evidence type="ECO:0000313" key="1">
    <source>
        <dbReference type="EMBL" id="MEB3023349.1"/>
    </source>
</evidence>
<accession>A0ABU5XMC4</accession>
<organism evidence="1 2">
    <name type="scientific">[Mycobacterium] crassicus</name>
    <dbReference type="NCBI Taxonomy" id="2872309"/>
    <lineage>
        <taxon>Bacteria</taxon>
        <taxon>Bacillati</taxon>
        <taxon>Actinomycetota</taxon>
        <taxon>Actinomycetes</taxon>
        <taxon>Mycobacteriales</taxon>
        <taxon>Mycobacteriaceae</taxon>
        <taxon>Mycolicibacter</taxon>
    </lineage>
</organism>
<gene>
    <name evidence="1" type="ORF">K6T79_20095</name>
</gene>
<reference evidence="1 2" key="1">
    <citation type="submission" date="2023-12" db="EMBL/GenBank/DDBJ databases">
        <title>Description of new species of Mycobacterium terrae complex isolated from sewage at the Sao Paulo Zoological Park Foundation in Brazil.</title>
        <authorList>
            <person name="Romagnoli C.L."/>
            <person name="Conceicao E.C."/>
            <person name="Machado E."/>
            <person name="Barreto L.B.P.F."/>
            <person name="Sharma A."/>
            <person name="Silva N.M."/>
            <person name="Marques L.E."/>
            <person name="Juliana M.A."/>
            <person name="Lourenco M.C.S."/>
            <person name="Digiampietri L.A."/>
            <person name="Suffys P.N."/>
            <person name="Viana-Niero C."/>
        </authorList>
    </citation>
    <scope>NUCLEOTIDE SEQUENCE [LARGE SCALE GENOMIC DNA]</scope>
    <source>
        <strain evidence="1 2">MYC098</strain>
    </source>
</reference>
<comment type="caution">
    <text evidence="1">The sequence shown here is derived from an EMBL/GenBank/DDBJ whole genome shotgun (WGS) entry which is preliminary data.</text>
</comment>
<keyword evidence="2" id="KW-1185">Reference proteome</keyword>
<dbReference type="Proteomes" id="UP001299596">
    <property type="component" value="Unassembled WGS sequence"/>
</dbReference>